<dbReference type="HOGENOM" id="CLU_006842_1_2_1"/>
<sequence>MTYRNAHYQDRIIGGTNDVPHAHPYQISLQTTSSTGVWYHTCGGSIIGDDTVLTAAHCVDSKPASEYRVVSAEYDFNKSKVLKLLSMLKNSAINNDVALIKIQGVFKYDSNVAKVTLASSTPPDKTVSIVTGWGYTNYESKTRPNILQAITTERCSDFKAWWGTLFNYKTCASGNPDVYARVSAFYDWINNNK</sequence>
<name>B3RNH1_TRIAD</name>
<dbReference type="PhylomeDB" id="B3RNH1"/>
<dbReference type="InterPro" id="IPR018114">
    <property type="entry name" value="TRYPSIN_HIS"/>
</dbReference>
<dbReference type="Proteomes" id="UP000009022">
    <property type="component" value="Unassembled WGS sequence"/>
</dbReference>
<dbReference type="Pfam" id="PF00089">
    <property type="entry name" value="Trypsin"/>
    <property type="match status" value="1"/>
</dbReference>
<dbReference type="InterPro" id="IPR043504">
    <property type="entry name" value="Peptidase_S1_PA_chymotrypsin"/>
</dbReference>
<keyword evidence="5" id="KW-1185">Reference proteome</keyword>
<dbReference type="OMA" id="VSMFDGW"/>
<dbReference type="GeneID" id="6750500"/>
<dbReference type="CTD" id="6750500"/>
<dbReference type="InterPro" id="IPR009003">
    <property type="entry name" value="Peptidase_S1_PA"/>
</dbReference>
<dbReference type="FunFam" id="2.40.10.10:FF:000068">
    <property type="entry name" value="transmembrane protease serine 2"/>
    <property type="match status" value="1"/>
</dbReference>
<dbReference type="OrthoDB" id="6755574at2759"/>
<evidence type="ECO:0000256" key="1">
    <source>
        <dbReference type="ARBA" id="ARBA00007664"/>
    </source>
</evidence>
<dbReference type="SUPFAM" id="SSF50494">
    <property type="entry name" value="Trypsin-like serine proteases"/>
    <property type="match status" value="1"/>
</dbReference>
<dbReference type="KEGG" id="tad:TRIADDRAFT_53164"/>
<dbReference type="SMART" id="SM00020">
    <property type="entry name" value="Tryp_SPc"/>
    <property type="match status" value="1"/>
</dbReference>
<evidence type="ECO:0000313" key="4">
    <source>
        <dbReference type="EMBL" id="EDV27451.1"/>
    </source>
</evidence>
<dbReference type="eggNOG" id="KOG3627">
    <property type="taxonomic scope" value="Eukaryota"/>
</dbReference>
<dbReference type="GO" id="GO:0006508">
    <property type="term" value="P:proteolysis"/>
    <property type="evidence" value="ECO:0007669"/>
    <property type="project" value="InterPro"/>
</dbReference>
<dbReference type="PANTHER" id="PTHR24276:SF94">
    <property type="entry name" value="AT20289P-RELATED"/>
    <property type="match status" value="1"/>
</dbReference>
<keyword evidence="2" id="KW-1015">Disulfide bond</keyword>
<evidence type="ECO:0000259" key="3">
    <source>
        <dbReference type="PROSITE" id="PS50240"/>
    </source>
</evidence>
<comment type="similarity">
    <text evidence="1">Belongs to the peptidase S1 family.</text>
</comment>
<gene>
    <name evidence="4" type="ORF">TRIADDRAFT_53164</name>
</gene>
<organism evidence="4 5">
    <name type="scientific">Trichoplax adhaerens</name>
    <name type="common">Trichoplax reptans</name>
    <dbReference type="NCBI Taxonomy" id="10228"/>
    <lineage>
        <taxon>Eukaryota</taxon>
        <taxon>Metazoa</taxon>
        <taxon>Placozoa</taxon>
        <taxon>Uniplacotomia</taxon>
        <taxon>Trichoplacea</taxon>
        <taxon>Trichoplacidae</taxon>
        <taxon>Trichoplax</taxon>
    </lineage>
</organism>
<dbReference type="GO" id="GO:0004252">
    <property type="term" value="F:serine-type endopeptidase activity"/>
    <property type="evidence" value="ECO:0000318"/>
    <property type="project" value="GO_Central"/>
</dbReference>
<dbReference type="PANTHER" id="PTHR24276">
    <property type="entry name" value="POLYSERASE-RELATED"/>
    <property type="match status" value="1"/>
</dbReference>
<dbReference type="CDD" id="cd00190">
    <property type="entry name" value="Tryp_SPc"/>
    <property type="match status" value="1"/>
</dbReference>
<dbReference type="RefSeq" id="XP_002109285.1">
    <property type="nucleotide sequence ID" value="XM_002109249.1"/>
</dbReference>
<dbReference type="InterPro" id="IPR001314">
    <property type="entry name" value="Peptidase_S1A"/>
</dbReference>
<accession>B3RNH1</accession>
<feature type="domain" description="Peptidase S1" evidence="3">
    <location>
        <begin position="12"/>
        <end position="193"/>
    </location>
</feature>
<dbReference type="InterPro" id="IPR001254">
    <property type="entry name" value="Trypsin_dom"/>
</dbReference>
<dbReference type="PRINTS" id="PR00722">
    <property type="entry name" value="CHYMOTRYPSIN"/>
</dbReference>
<proteinExistence type="inferred from homology"/>
<dbReference type="PROSITE" id="PS50240">
    <property type="entry name" value="TRYPSIN_DOM"/>
    <property type="match status" value="1"/>
</dbReference>
<dbReference type="PROSITE" id="PS00134">
    <property type="entry name" value="TRYPSIN_HIS"/>
    <property type="match status" value="1"/>
</dbReference>
<evidence type="ECO:0000256" key="2">
    <source>
        <dbReference type="ARBA" id="ARBA00023157"/>
    </source>
</evidence>
<dbReference type="InterPro" id="IPR050430">
    <property type="entry name" value="Peptidase_S1"/>
</dbReference>
<dbReference type="InParanoid" id="B3RNH1"/>
<dbReference type="EMBL" id="DS985242">
    <property type="protein sequence ID" value="EDV27451.1"/>
    <property type="molecule type" value="Genomic_DNA"/>
</dbReference>
<reference evidence="4 5" key="1">
    <citation type="journal article" date="2008" name="Nature">
        <title>The Trichoplax genome and the nature of placozoans.</title>
        <authorList>
            <person name="Srivastava M."/>
            <person name="Begovic E."/>
            <person name="Chapman J."/>
            <person name="Putnam N.H."/>
            <person name="Hellsten U."/>
            <person name="Kawashima T."/>
            <person name="Kuo A."/>
            <person name="Mitros T."/>
            <person name="Salamov A."/>
            <person name="Carpenter M.L."/>
            <person name="Signorovitch A.Y."/>
            <person name="Moreno M.A."/>
            <person name="Kamm K."/>
            <person name="Grimwood J."/>
            <person name="Schmutz J."/>
            <person name="Shapiro H."/>
            <person name="Grigoriev I.V."/>
            <person name="Buss L.W."/>
            <person name="Schierwater B."/>
            <person name="Dellaporta S.L."/>
            <person name="Rokhsar D.S."/>
        </authorList>
    </citation>
    <scope>NUCLEOTIDE SEQUENCE [LARGE SCALE GENOMIC DNA]</scope>
    <source>
        <strain evidence="4 5">Grell-BS-1999</strain>
    </source>
</reference>
<dbReference type="Gene3D" id="2.40.10.10">
    <property type="entry name" value="Trypsin-like serine proteases"/>
    <property type="match status" value="1"/>
</dbReference>
<protein>
    <recommendedName>
        <fullName evidence="3">Peptidase S1 domain-containing protein</fullName>
    </recommendedName>
</protein>
<evidence type="ECO:0000313" key="5">
    <source>
        <dbReference type="Proteomes" id="UP000009022"/>
    </source>
</evidence>
<dbReference type="AlphaFoldDB" id="B3RNH1"/>
<dbReference type="STRING" id="10228.B3RNH1"/>